<evidence type="ECO:0000313" key="1">
    <source>
        <dbReference type="EMBL" id="RVW78308.1"/>
    </source>
</evidence>
<name>A0A438H1G2_VITVI</name>
<sequence>MGVCGSCGLTLYASGIAPAAPGYIDFGSGLEFAIWPLEHWRRGGPDVEAWMRSTAFSSLNFSVSWRRAFSCRSLANCLLSMAWRHSELSSPSLPDERLWEGVAILLASGQGVRTHPPMVLSAMVREIEINQLAFYQIFCVVMMTLGGGRAIITLRAADRDRGSCCDCQKSWEVIVGSDLLSLHSCPFTLQERRATCTLGENPDEVDPDENVCHASPGDVCHVLSGGGVPTMSYPLIIQTSYDQELQYCRFPFALSPTDALPSDSIPLQTSVATIGITVRRG</sequence>
<dbReference type="Proteomes" id="UP000288805">
    <property type="component" value="Unassembled WGS sequence"/>
</dbReference>
<comment type="caution">
    <text evidence="1">The sequence shown here is derived from an EMBL/GenBank/DDBJ whole genome shotgun (WGS) entry which is preliminary data.</text>
</comment>
<dbReference type="AlphaFoldDB" id="A0A438H1G2"/>
<organism evidence="1 2">
    <name type="scientific">Vitis vinifera</name>
    <name type="common">Grape</name>
    <dbReference type="NCBI Taxonomy" id="29760"/>
    <lineage>
        <taxon>Eukaryota</taxon>
        <taxon>Viridiplantae</taxon>
        <taxon>Streptophyta</taxon>
        <taxon>Embryophyta</taxon>
        <taxon>Tracheophyta</taxon>
        <taxon>Spermatophyta</taxon>
        <taxon>Magnoliopsida</taxon>
        <taxon>eudicotyledons</taxon>
        <taxon>Gunneridae</taxon>
        <taxon>Pentapetalae</taxon>
        <taxon>rosids</taxon>
        <taxon>Vitales</taxon>
        <taxon>Vitaceae</taxon>
        <taxon>Viteae</taxon>
        <taxon>Vitis</taxon>
    </lineage>
</organism>
<reference evidence="1 2" key="1">
    <citation type="journal article" date="2018" name="PLoS Genet.">
        <title>Population sequencing reveals clonal diversity and ancestral inbreeding in the grapevine cultivar Chardonnay.</title>
        <authorList>
            <person name="Roach M.J."/>
            <person name="Johnson D.L."/>
            <person name="Bohlmann J."/>
            <person name="van Vuuren H.J."/>
            <person name="Jones S.J."/>
            <person name="Pretorius I.S."/>
            <person name="Schmidt S.A."/>
            <person name="Borneman A.R."/>
        </authorList>
    </citation>
    <scope>NUCLEOTIDE SEQUENCE [LARGE SCALE GENOMIC DNA]</scope>
    <source>
        <strain evidence="2">cv. Chardonnay</strain>
        <tissue evidence="1">Leaf</tissue>
    </source>
</reference>
<gene>
    <name evidence="1" type="ORF">CK203_055770</name>
</gene>
<proteinExistence type="predicted"/>
<evidence type="ECO:0000313" key="2">
    <source>
        <dbReference type="Proteomes" id="UP000288805"/>
    </source>
</evidence>
<protein>
    <submittedName>
        <fullName evidence="1">Uncharacterized protein</fullName>
    </submittedName>
</protein>
<accession>A0A438H1G2</accession>
<dbReference type="EMBL" id="QGNW01000298">
    <property type="protein sequence ID" value="RVW78308.1"/>
    <property type="molecule type" value="Genomic_DNA"/>
</dbReference>